<keyword evidence="4" id="KW-1185">Reference proteome</keyword>
<dbReference type="InterPro" id="IPR013783">
    <property type="entry name" value="Ig-like_fold"/>
</dbReference>
<dbReference type="Pfam" id="PF08757">
    <property type="entry name" value="CotH"/>
    <property type="match status" value="1"/>
</dbReference>
<feature type="transmembrane region" description="Helical" evidence="2">
    <location>
        <begin position="424"/>
        <end position="442"/>
    </location>
</feature>
<dbReference type="EMBL" id="VNHS01000018">
    <property type="protein sequence ID" value="TYP68637.1"/>
    <property type="molecule type" value="Genomic_DNA"/>
</dbReference>
<feature type="transmembrane region" description="Helical" evidence="2">
    <location>
        <begin position="61"/>
        <end position="88"/>
    </location>
</feature>
<dbReference type="PANTHER" id="PTHR40050">
    <property type="entry name" value="INNER SPORE COAT PROTEIN H"/>
    <property type="match status" value="1"/>
</dbReference>
<feature type="transmembrane region" description="Helical" evidence="2">
    <location>
        <begin position="100"/>
        <end position="123"/>
    </location>
</feature>
<feature type="compositionally biased region" description="Low complexity" evidence="1">
    <location>
        <begin position="498"/>
        <end position="514"/>
    </location>
</feature>
<keyword evidence="2" id="KW-0472">Membrane</keyword>
<feature type="transmembrane region" description="Helical" evidence="2">
    <location>
        <begin position="373"/>
        <end position="392"/>
    </location>
</feature>
<comment type="caution">
    <text evidence="3">The sequence shown here is derived from an EMBL/GenBank/DDBJ whole genome shotgun (WGS) entry which is preliminary data.</text>
</comment>
<dbReference type="Gene3D" id="2.60.40.10">
    <property type="entry name" value="Immunoglobulins"/>
    <property type="match status" value="1"/>
</dbReference>
<feature type="transmembrane region" description="Helical" evidence="2">
    <location>
        <begin position="187"/>
        <end position="208"/>
    </location>
</feature>
<dbReference type="InterPro" id="IPR031617">
    <property type="entry name" value="PelG"/>
</dbReference>
<feature type="transmembrane region" description="Helical" evidence="2">
    <location>
        <begin position="399"/>
        <end position="418"/>
    </location>
</feature>
<evidence type="ECO:0000256" key="1">
    <source>
        <dbReference type="SAM" id="MobiDB-lite"/>
    </source>
</evidence>
<organism evidence="3 4">
    <name type="scientific">Paenibacillus methanolicus</name>
    <dbReference type="NCBI Taxonomy" id="582686"/>
    <lineage>
        <taxon>Bacteria</taxon>
        <taxon>Bacillati</taxon>
        <taxon>Bacillota</taxon>
        <taxon>Bacilli</taxon>
        <taxon>Bacillales</taxon>
        <taxon>Paenibacillaceae</taxon>
        <taxon>Paenibacillus</taxon>
    </lineage>
</organism>
<dbReference type="PANTHER" id="PTHR40050:SF1">
    <property type="entry name" value="INNER SPORE COAT PROTEIN H"/>
    <property type="match status" value="1"/>
</dbReference>
<feature type="transmembrane region" description="Helical" evidence="2">
    <location>
        <begin position="334"/>
        <end position="353"/>
    </location>
</feature>
<keyword evidence="2" id="KW-0812">Transmembrane</keyword>
<feature type="transmembrane region" description="Helical" evidence="2">
    <location>
        <begin position="277"/>
        <end position="300"/>
    </location>
</feature>
<sequence length="1036" mass="118484">MAGIGFELRKLFHGRGLINQTQAYAYSSLTTIGPMVVCMAMVVAMQVMMSRWDTPYLERELFLTTLVYAFIFSVLITGGLSMVLTRFIADMLFEKRHEHLLSSFYGACAICLPIGTVTAWLFLRDVDAGFGYKTAAYFLFMELILLLLQTVHLSALKNYKRIVRSFVIGTAIAAAGAWLLLRFTPYGGATGLLVMMDIGFFVSVLLVNRHFEQYFPPKNNQIYFSFLSYFSKYPSLFFIGTFFYAGVYVHTFVYWLGPGHTVIADKYFIAPFYDMPVFYAYLSVVPTLVTFVVSVETTFYEKFRSYYDKILHGGTWAEIRAARKQMQQTLMQEIGFIMEVQLIFTVISIALGIKLLPLIGFTMEQLDTFNMLLVGYYLFMMSFVIMLLLLYFDDRKGVLYLSSLFVLLNTGLSIWTMLSGRHGLGMFLAALVTLILTLYRMVTYVNNIDYYTFCAQPIAAKPHTNVFRRLMGKKTVLPLSLVLVLLLSACSSKTPVDTAPESTTENAAASTASSGLNEDKRLYERDEDTSVMALYITVLPEDDDVQNPLSWYALNRISGIMDTGELKVIVQEGSADGSGPTPGRFGYNAAEANGKITLRGNTARYASQKSYKIKLNDQAGLWQDQRTLNLNKHILDSTRIRNKLSFDIFETLPNMTSLRTQFVHLYVKDRSEATASQNVGFEDYGLYTQIEQPNEKFLKNHWLDPYGQLYKVNMFEFLRYPEALKSQSDPDYDKAIFETHLQINGREEHDKLLAMLDDVNDVSIPINDVIEEHFDLDNYLTWLASNILMDNMDTDAQNYFLYSPLNSNTWYFLPWDYDGGWEQQRKEGAISDYANGLSNYWGVKLHNRFFRIPANVKKLEQKMDELYKSVLSENAIAARVESYRAATEGYLARNPDKQFLPVPISQLDQDYANLSRVPERSIARFKEDLQKPKPFFLGDLETVNGKPSFVWDPSFDFQGDDITYEWTLAKDPAFMQIVAQHQTKDTTYAPAARLAPGTYYWRVLAKDPQGNQQIAFDIFFDDEGDHYYGVREVQVN</sequence>
<dbReference type="InterPro" id="IPR014867">
    <property type="entry name" value="Spore_coat_CotH_CotH2/3/7"/>
</dbReference>
<evidence type="ECO:0000313" key="3">
    <source>
        <dbReference type="EMBL" id="TYP68637.1"/>
    </source>
</evidence>
<feature type="region of interest" description="Disordered" evidence="1">
    <location>
        <begin position="495"/>
        <end position="515"/>
    </location>
</feature>
<feature type="transmembrane region" description="Helical" evidence="2">
    <location>
        <begin position="23"/>
        <end position="49"/>
    </location>
</feature>
<proteinExistence type="predicted"/>
<accession>A0A5S5BNT3</accession>
<dbReference type="RefSeq" id="WP_148933349.1">
    <property type="nucleotide sequence ID" value="NZ_VNHS01000018.1"/>
</dbReference>
<dbReference type="OrthoDB" id="3235126at2"/>
<dbReference type="Pfam" id="PF16933">
    <property type="entry name" value="PelG"/>
    <property type="match status" value="1"/>
</dbReference>
<dbReference type="Proteomes" id="UP000323257">
    <property type="component" value="Unassembled WGS sequence"/>
</dbReference>
<protein>
    <submittedName>
        <fullName evidence="3">Putative membrane protein</fullName>
    </submittedName>
</protein>
<gene>
    <name evidence="3" type="ORF">BCM02_11834</name>
</gene>
<reference evidence="3 4" key="1">
    <citation type="submission" date="2019-07" db="EMBL/GenBank/DDBJ databases">
        <title>Genomic Encyclopedia of Type Strains, Phase III (KMG-III): the genomes of soil and plant-associated and newly described type strains.</title>
        <authorList>
            <person name="Whitman W."/>
        </authorList>
    </citation>
    <scope>NUCLEOTIDE SEQUENCE [LARGE SCALE GENOMIC DNA]</scope>
    <source>
        <strain evidence="3 4">BL24</strain>
    </source>
</reference>
<feature type="transmembrane region" description="Helical" evidence="2">
    <location>
        <begin position="476"/>
        <end position="496"/>
    </location>
</feature>
<keyword evidence="2" id="KW-1133">Transmembrane helix</keyword>
<name>A0A5S5BNT3_9BACL</name>
<feature type="transmembrane region" description="Helical" evidence="2">
    <location>
        <begin position="135"/>
        <end position="155"/>
    </location>
</feature>
<feature type="transmembrane region" description="Helical" evidence="2">
    <location>
        <begin position="236"/>
        <end position="257"/>
    </location>
</feature>
<dbReference type="AlphaFoldDB" id="A0A5S5BNT3"/>
<evidence type="ECO:0000313" key="4">
    <source>
        <dbReference type="Proteomes" id="UP000323257"/>
    </source>
</evidence>
<evidence type="ECO:0000256" key="2">
    <source>
        <dbReference type="SAM" id="Phobius"/>
    </source>
</evidence>
<feature type="transmembrane region" description="Helical" evidence="2">
    <location>
        <begin position="162"/>
        <end position="181"/>
    </location>
</feature>